<dbReference type="AlphaFoldDB" id="A0A239LI36"/>
<organism evidence="2 3">
    <name type="scientific">Actinacidiphila glaucinigra</name>
    <dbReference type="NCBI Taxonomy" id="235986"/>
    <lineage>
        <taxon>Bacteria</taxon>
        <taxon>Bacillati</taxon>
        <taxon>Actinomycetota</taxon>
        <taxon>Actinomycetes</taxon>
        <taxon>Kitasatosporales</taxon>
        <taxon>Streptomycetaceae</taxon>
        <taxon>Actinacidiphila</taxon>
    </lineage>
</organism>
<accession>A0A239LI36</accession>
<protein>
    <submittedName>
        <fullName evidence="2">Uncharacterized protein</fullName>
    </submittedName>
</protein>
<dbReference type="Proteomes" id="UP000198280">
    <property type="component" value="Unassembled WGS sequence"/>
</dbReference>
<dbReference type="EMBL" id="FZOF01000020">
    <property type="protein sequence ID" value="SNT30121.1"/>
    <property type="molecule type" value="Genomic_DNA"/>
</dbReference>
<feature type="transmembrane region" description="Helical" evidence="1">
    <location>
        <begin position="28"/>
        <end position="56"/>
    </location>
</feature>
<keyword evidence="3" id="KW-1185">Reference proteome</keyword>
<keyword evidence="1" id="KW-0472">Membrane</keyword>
<evidence type="ECO:0000256" key="1">
    <source>
        <dbReference type="SAM" id="Phobius"/>
    </source>
</evidence>
<name>A0A239LI36_9ACTN</name>
<keyword evidence="1" id="KW-1133">Transmembrane helix</keyword>
<reference evidence="2 3" key="1">
    <citation type="submission" date="2017-06" db="EMBL/GenBank/DDBJ databases">
        <authorList>
            <person name="Kim H.J."/>
            <person name="Triplett B.A."/>
        </authorList>
    </citation>
    <scope>NUCLEOTIDE SEQUENCE [LARGE SCALE GENOMIC DNA]</scope>
    <source>
        <strain evidence="2 3">CGMCC 4.1858</strain>
    </source>
</reference>
<sequence>MATMDPGSALKKGFAQPAEEKAALVGPLLVAGFGVALLVSGVILPGLLVTVGGAVWGARERGKEQTSQRKRAQWLKQMICMHCKELFPSVA</sequence>
<gene>
    <name evidence="2" type="ORF">SAMN05216252_12022</name>
</gene>
<keyword evidence="1" id="KW-0812">Transmembrane</keyword>
<proteinExistence type="predicted"/>
<evidence type="ECO:0000313" key="3">
    <source>
        <dbReference type="Proteomes" id="UP000198280"/>
    </source>
</evidence>
<evidence type="ECO:0000313" key="2">
    <source>
        <dbReference type="EMBL" id="SNT30121.1"/>
    </source>
</evidence>
<dbReference type="RefSeq" id="WP_143681660.1">
    <property type="nucleotide sequence ID" value="NZ_FZOF01000020.1"/>
</dbReference>